<keyword evidence="3" id="KW-0472">Membrane</keyword>
<evidence type="ECO:0000259" key="4">
    <source>
        <dbReference type="PROSITE" id="PS51160"/>
    </source>
</evidence>
<feature type="active site" evidence="1">
    <location>
        <position position="26"/>
    </location>
</feature>
<feature type="domain" description="Acylphosphatase-like" evidence="4">
    <location>
        <begin position="11"/>
        <end position="98"/>
    </location>
</feature>
<dbReference type="SUPFAM" id="SSF54975">
    <property type="entry name" value="Acylphosphatase/BLUF domain-like"/>
    <property type="match status" value="1"/>
</dbReference>
<comment type="similarity">
    <text evidence="2">Belongs to the acylphosphatase family.</text>
</comment>
<dbReference type="InterPro" id="IPR020456">
    <property type="entry name" value="Acylphosphatase"/>
</dbReference>
<dbReference type="EMBL" id="CP096115">
    <property type="protein sequence ID" value="UUX92298.1"/>
    <property type="molecule type" value="Genomic_DNA"/>
</dbReference>
<keyword evidence="3" id="KW-1133">Transmembrane helix</keyword>
<dbReference type="AlphaFoldDB" id="A0A9E7PLF9"/>
<dbReference type="InterPro" id="IPR001792">
    <property type="entry name" value="Acylphosphatase-like_dom"/>
</dbReference>
<dbReference type="KEGG" id="mend:L6E24_13300"/>
<accession>A0A9E7PLF9</accession>
<keyword evidence="1" id="KW-0378">Hydrolase</keyword>
<dbReference type="PANTHER" id="PTHR47268:SF4">
    <property type="entry name" value="ACYLPHOSPHATASE"/>
    <property type="match status" value="1"/>
</dbReference>
<feature type="transmembrane region" description="Helical" evidence="3">
    <location>
        <begin position="342"/>
        <end position="365"/>
    </location>
</feature>
<comment type="catalytic activity">
    <reaction evidence="1">
        <text>an acyl phosphate + H2O = a carboxylate + phosphate + H(+)</text>
        <dbReference type="Rhea" id="RHEA:14965"/>
        <dbReference type="ChEBI" id="CHEBI:15377"/>
        <dbReference type="ChEBI" id="CHEBI:15378"/>
        <dbReference type="ChEBI" id="CHEBI:29067"/>
        <dbReference type="ChEBI" id="CHEBI:43474"/>
        <dbReference type="ChEBI" id="CHEBI:59918"/>
        <dbReference type="EC" id="3.6.1.7"/>
    </reaction>
</comment>
<evidence type="ECO:0000313" key="6">
    <source>
        <dbReference type="Proteomes" id="UP001060368"/>
    </source>
</evidence>
<feature type="active site" evidence="1">
    <location>
        <position position="44"/>
    </location>
</feature>
<dbReference type="Pfam" id="PF00708">
    <property type="entry name" value="Acylphosphatase"/>
    <property type="match status" value="1"/>
</dbReference>
<proteinExistence type="inferred from homology"/>
<reference evidence="5" key="1">
    <citation type="submission" date="2022-04" db="EMBL/GenBank/DDBJ databases">
        <title>Complete genome of Methanoplanus endosymbiosus DSM 3599.</title>
        <authorList>
            <person name="Chen S.-C."/>
            <person name="You Y.-T."/>
            <person name="Zhou Y.-Z."/>
            <person name="Lai M.-C."/>
        </authorList>
    </citation>
    <scope>NUCLEOTIDE SEQUENCE</scope>
    <source>
        <strain evidence="5">DSM 3599</strain>
    </source>
</reference>
<dbReference type="Gene3D" id="3.30.70.100">
    <property type="match status" value="1"/>
</dbReference>
<feature type="transmembrane region" description="Helical" evidence="3">
    <location>
        <begin position="408"/>
        <end position="431"/>
    </location>
</feature>
<evidence type="ECO:0000256" key="2">
    <source>
        <dbReference type="RuleBase" id="RU004168"/>
    </source>
</evidence>
<keyword evidence="3" id="KW-0812">Transmembrane</keyword>
<gene>
    <name evidence="5" type="ORF">L6E24_13300</name>
</gene>
<dbReference type="EC" id="3.6.1.7" evidence="1"/>
<dbReference type="InterPro" id="IPR017968">
    <property type="entry name" value="Acylphosphatase_CS"/>
</dbReference>
<dbReference type="PROSITE" id="PS00151">
    <property type="entry name" value="ACYLPHOSPHATASE_2"/>
    <property type="match status" value="1"/>
</dbReference>
<organism evidence="5 6">
    <name type="scientific">Methanoplanus endosymbiosus</name>
    <dbReference type="NCBI Taxonomy" id="33865"/>
    <lineage>
        <taxon>Archaea</taxon>
        <taxon>Methanobacteriati</taxon>
        <taxon>Methanobacteriota</taxon>
        <taxon>Stenosarchaea group</taxon>
        <taxon>Methanomicrobia</taxon>
        <taxon>Methanomicrobiales</taxon>
        <taxon>Methanomicrobiaceae</taxon>
        <taxon>Methanoplanus</taxon>
    </lineage>
</organism>
<dbReference type="GO" id="GO:0003998">
    <property type="term" value="F:acylphosphatase activity"/>
    <property type="evidence" value="ECO:0007669"/>
    <property type="project" value="UniProtKB-EC"/>
</dbReference>
<dbReference type="Proteomes" id="UP001060368">
    <property type="component" value="Chromosome"/>
</dbReference>
<evidence type="ECO:0000313" key="5">
    <source>
        <dbReference type="EMBL" id="UUX92298.1"/>
    </source>
</evidence>
<dbReference type="InterPro" id="IPR036046">
    <property type="entry name" value="Acylphosphatase-like_dom_sf"/>
</dbReference>
<feature type="transmembrane region" description="Helical" evidence="3">
    <location>
        <begin position="377"/>
        <end position="396"/>
    </location>
</feature>
<name>A0A9E7PLF9_9EURY</name>
<evidence type="ECO:0000256" key="1">
    <source>
        <dbReference type="PROSITE-ProRule" id="PRU00520"/>
    </source>
</evidence>
<evidence type="ECO:0000256" key="3">
    <source>
        <dbReference type="SAM" id="Phobius"/>
    </source>
</evidence>
<dbReference type="PROSITE" id="PS51160">
    <property type="entry name" value="ACYLPHOSPHATASE_3"/>
    <property type="match status" value="1"/>
</dbReference>
<dbReference type="GeneID" id="74308698"/>
<keyword evidence="6" id="KW-1185">Reference proteome</keyword>
<sequence length="442" mass="51105">MSVLIKIIMKRIQIIVSGNIPNAEFREYILKEAFNRDITGYVQNPGSGKVEIIAEGKEEELRAFISQINITSPPIYITECNITWQDTKGEFNEFEILKGELNEEVHERGEFTRIALQNESATLDLIRSSVMDSEYVRTRIERVRYLFRFETLSSYIAISEITFANKGNEYIGVIKYDLGEYKPFLKITDSNGECLEFAKAREAGKNGNSDYLINIYLPYNRELKPKYRRTLTFENFSPYSCNDESQKYENANYLRFHFEMPDEINSYVVIEAAEHFDFDDYLEVIDQDGEVIEDNVMSLAEEIRFVSSRSGKRAYFSFKGDGSKRILRITHRHDVHKRLLNWIRVGLVLGVLSAVFIPIGLIYSFGNGFLNNSGLFITYPVFVITTLVIIKGWLFLKDLDSELENLNFYYILLVTILVLELIGIFMFSVLLQGMCPLFGNCN</sequence>
<protein>
    <recommendedName>
        <fullName evidence="1">acylphosphatase</fullName>
        <ecNumber evidence="1">3.6.1.7</ecNumber>
    </recommendedName>
</protein>
<dbReference type="PANTHER" id="PTHR47268">
    <property type="entry name" value="ACYLPHOSPHATASE"/>
    <property type="match status" value="1"/>
</dbReference>
<dbReference type="RefSeq" id="WP_257742448.1">
    <property type="nucleotide sequence ID" value="NZ_CP096115.1"/>
</dbReference>